<dbReference type="HOGENOM" id="CLU_004155_0_1_4"/>
<evidence type="ECO:0000313" key="9">
    <source>
        <dbReference type="EMBL" id="EHY30548.1"/>
    </source>
</evidence>
<dbReference type="InterPro" id="IPR050534">
    <property type="entry name" value="Coronavir_polyprotein_1ab"/>
</dbReference>
<feature type="region of interest" description="Disordered" evidence="6">
    <location>
        <begin position="1257"/>
        <end position="1339"/>
    </location>
</feature>
<dbReference type="InterPro" id="IPR041677">
    <property type="entry name" value="DNA2/NAM7_AAA_11"/>
</dbReference>
<protein>
    <recommendedName>
        <fullName evidence="11">DNA2/NAM7 helicase-like C-terminal domain-containing protein</fullName>
    </recommendedName>
</protein>
<feature type="region of interest" description="Disordered" evidence="6">
    <location>
        <begin position="15"/>
        <end position="45"/>
    </location>
</feature>
<feature type="region of interest" description="Disordered" evidence="6">
    <location>
        <begin position="305"/>
        <end position="345"/>
    </location>
</feature>
<dbReference type="GO" id="GO:0005524">
    <property type="term" value="F:ATP binding"/>
    <property type="evidence" value="ECO:0007669"/>
    <property type="project" value="UniProtKB-KW"/>
</dbReference>
<feature type="domain" description="DNA2/NAM7 helicase-like C-terminal" evidence="8">
    <location>
        <begin position="991"/>
        <end position="1172"/>
    </location>
</feature>
<keyword evidence="4" id="KW-0347">Helicase</keyword>
<evidence type="ECO:0000256" key="4">
    <source>
        <dbReference type="ARBA" id="ARBA00022806"/>
    </source>
</evidence>
<accession>H3KH55</accession>
<keyword evidence="5" id="KW-0067">ATP-binding</keyword>
<evidence type="ECO:0000256" key="6">
    <source>
        <dbReference type="SAM" id="MobiDB-lite"/>
    </source>
</evidence>
<evidence type="ECO:0008006" key="11">
    <source>
        <dbReference type="Google" id="ProtNLM"/>
    </source>
</evidence>
<name>H3KH55_9BURK</name>
<feature type="compositionally biased region" description="Gly residues" evidence="6">
    <location>
        <begin position="324"/>
        <end position="339"/>
    </location>
</feature>
<evidence type="ECO:0000313" key="10">
    <source>
        <dbReference type="Proteomes" id="UP000004956"/>
    </source>
</evidence>
<comment type="caution">
    <text evidence="9">The sequence shown here is derived from an EMBL/GenBank/DDBJ whole genome shotgun (WGS) entry which is preliminary data.</text>
</comment>
<dbReference type="GO" id="GO:0003678">
    <property type="term" value="F:DNA helicase activity"/>
    <property type="evidence" value="ECO:0007669"/>
    <property type="project" value="UniProtKB-ARBA"/>
</dbReference>
<evidence type="ECO:0000256" key="5">
    <source>
        <dbReference type="ARBA" id="ARBA00022840"/>
    </source>
</evidence>
<dbReference type="GO" id="GO:0016787">
    <property type="term" value="F:hydrolase activity"/>
    <property type="evidence" value="ECO:0007669"/>
    <property type="project" value="UniProtKB-KW"/>
</dbReference>
<evidence type="ECO:0000256" key="1">
    <source>
        <dbReference type="ARBA" id="ARBA00007913"/>
    </source>
</evidence>
<evidence type="ECO:0000259" key="7">
    <source>
        <dbReference type="Pfam" id="PF13086"/>
    </source>
</evidence>
<dbReference type="OrthoDB" id="9757917at2"/>
<comment type="similarity">
    <text evidence="1">Belongs to the DNA2/NAM7 helicase family.</text>
</comment>
<sequence length="1339" mass="146192">METKKLAAEVEAVEAAEAAEAPEAEDAPEVTVAPDLDDPSQFEDAGVVGESVPGWTPAGPATVPPTAFAQSPDGTVNEQWSVNLSPSAVVLPKALAERSAEVIRYWESIELLTPPDFEADERTARWTVRPETVSERVDRTRWTKQILEGDDVVLDLNAPPEELKTVLPVFRVMVGVIPKRAYYAHLMRTLLVPGTEASDVGGLDNIRGEVFLASFELNPWGRLVEESYGVTGAVGVLDLVRLKRAWAEKHPAEARRMGFDPQAFTPDEAFMRNLVVMGRFREAAFKALNWAPPEKRINYVAERTRPGETEGNAPAVEDDWDGYEYGGPGQGGQGRGGSSDGSAPSAAVLDGVRPIRFRNVVGGEPVTPEWIEAFARRLAERIGWEGDLGIAVRIEFEHPSRNLEPRRDLLESFYLEDLGSVRGRLVPEEAKKALEAAMAMADVKPEASSETSKSSESSLSNLPGLAHVRPAVGMPLARLLSAMFEEKATERARRDVLTDPEALKPFVAPAALPLGRWPLDQHQHLYVAQQGAVALMAGLGKAGKALDEVPMDERLLAVNGPPGTGKSFILRDIIADIVVERAKRIAGLPDAASLFADGPVVRFQDWDRERSIQSPNPAVTGDGVIVVASNNNAAIRNITDDLPTAFSLERTEAFSYWHEPAGAFLWATSPSAPRPARGQSDVAKIRRKRFIDGVWGLASATLGRSSNCSAFERHVLARRKGDPKKSPRDRIPTVTDRLAFWAEPVKQSEARTRWQEVKTEFLKALAEVEKLRDGMAAREADMLAKNHPPAVYVKSMRQDPAQHKTSVWVDGAFEKARAELFLAALNLHRATLEAEAPVWIENLVSAGRWLMRPGEPVLSGSAANVLETLSMLVPVISTTLASARRLFRGVGPGELGWVFVDEASQATPASAVGLLDRAKKAVVIGDSRQLRPIVPMPERLCEHLRRRARGVDEKWSPAKSSLQDLADRVMPWGTTIRDAVSGTDVWTGFPLRTHLRCQSPMFDIANAVSYDGQMVQMTPRRDAAVPELSCWLDVDDTPATGNTSEKRVPQMDIGAHATRKQVNACELEVLEGVLRGFNRTAALERTSIFVISPFRAVANAAQKLIEAHRWEERYAADTVHSFQGREADVVILVLGSRHGKDGRPQRRWASNPANLINVAVTRAKRDLIVIGSLSDWRSEKLFGIAARLMRRGVLLEGEVFEDARSAQATANRLATEAAGVGLDALLDVPTPGEAKVQAKEEAARRREPSTAEAVYRAVDAMRTDPAAPKVGEESGRVPAANPTPQPEAPAAKPTSAPKTEPQKAPEKPSGKTPEKPAEKADEDPLVVLSKPIDDVPWTW</sequence>
<feature type="region of interest" description="Disordered" evidence="6">
    <location>
        <begin position="443"/>
        <end position="462"/>
    </location>
</feature>
<reference evidence="9 10" key="1">
    <citation type="submission" date="2011-11" db="EMBL/GenBank/DDBJ databases">
        <authorList>
            <person name="Weinstock G."/>
            <person name="Sodergren E."/>
            <person name="Clifton S."/>
            <person name="Fulton L."/>
            <person name="Fulton B."/>
            <person name="Courtney L."/>
            <person name="Fronick C."/>
            <person name="Harrison M."/>
            <person name="Strong C."/>
            <person name="Farmer C."/>
            <person name="Delahaunty K."/>
            <person name="Markovic C."/>
            <person name="Hall O."/>
            <person name="Minx P."/>
            <person name="Tomlinson C."/>
            <person name="Mitreva M."/>
            <person name="Hou S."/>
            <person name="Chen J."/>
            <person name="Wollam A."/>
            <person name="Pepin K.H."/>
            <person name="Johnson M."/>
            <person name="Bhonagiri V."/>
            <person name="Zhang X."/>
            <person name="Suruliraj S."/>
            <person name="Warren W."/>
            <person name="Chinwalla A."/>
            <person name="Mardis E.R."/>
            <person name="Wilson R.K."/>
        </authorList>
    </citation>
    <scope>NUCLEOTIDE SEQUENCE [LARGE SCALE GENOMIC DNA]</scope>
    <source>
        <strain evidence="9 10">YIT 11816</strain>
    </source>
</reference>
<dbReference type="SUPFAM" id="SSF52540">
    <property type="entry name" value="P-loop containing nucleoside triphosphate hydrolases"/>
    <property type="match status" value="1"/>
</dbReference>
<dbReference type="EMBL" id="AFBQ01000314">
    <property type="protein sequence ID" value="EHY30548.1"/>
    <property type="molecule type" value="Genomic_DNA"/>
</dbReference>
<evidence type="ECO:0000256" key="2">
    <source>
        <dbReference type="ARBA" id="ARBA00022741"/>
    </source>
</evidence>
<dbReference type="Pfam" id="PF13086">
    <property type="entry name" value="AAA_11"/>
    <property type="match status" value="1"/>
</dbReference>
<dbReference type="RefSeq" id="WP_008543332.1">
    <property type="nucleotide sequence ID" value="NZ_JH605008.1"/>
</dbReference>
<organism evidence="9 10">
    <name type="scientific">Sutterella parvirubra YIT 11816</name>
    <dbReference type="NCBI Taxonomy" id="762967"/>
    <lineage>
        <taxon>Bacteria</taxon>
        <taxon>Pseudomonadati</taxon>
        <taxon>Pseudomonadota</taxon>
        <taxon>Betaproteobacteria</taxon>
        <taxon>Burkholderiales</taxon>
        <taxon>Sutterellaceae</taxon>
        <taxon>Sutterella</taxon>
    </lineage>
</organism>
<dbReference type="InterPro" id="IPR041679">
    <property type="entry name" value="DNA2/NAM7-like_C"/>
</dbReference>
<dbReference type="PANTHER" id="PTHR43788">
    <property type="entry name" value="DNA2/NAM7 HELICASE FAMILY MEMBER"/>
    <property type="match status" value="1"/>
</dbReference>
<dbReference type="PANTHER" id="PTHR43788:SF8">
    <property type="entry name" value="DNA-BINDING PROTEIN SMUBP-2"/>
    <property type="match status" value="1"/>
</dbReference>
<evidence type="ECO:0000259" key="8">
    <source>
        <dbReference type="Pfam" id="PF13087"/>
    </source>
</evidence>
<dbReference type="Proteomes" id="UP000004956">
    <property type="component" value="Unassembled WGS sequence"/>
</dbReference>
<dbReference type="STRING" id="762967.HMPREF9440_02095"/>
<feature type="compositionally biased region" description="Low complexity" evidence="6">
    <location>
        <begin position="1288"/>
        <end position="1299"/>
    </location>
</feature>
<dbReference type="InterPro" id="IPR027417">
    <property type="entry name" value="P-loop_NTPase"/>
</dbReference>
<dbReference type="Gene3D" id="3.40.50.300">
    <property type="entry name" value="P-loop containing nucleotide triphosphate hydrolases"/>
    <property type="match status" value="2"/>
</dbReference>
<gene>
    <name evidence="9" type="ORF">HMPREF9440_02095</name>
</gene>
<feature type="compositionally biased region" description="Basic and acidic residues" evidence="6">
    <location>
        <begin position="1300"/>
        <end position="1319"/>
    </location>
</feature>
<keyword evidence="2" id="KW-0547">Nucleotide-binding</keyword>
<feature type="compositionally biased region" description="Low complexity" evidence="6">
    <location>
        <begin position="443"/>
        <end position="460"/>
    </location>
</feature>
<keyword evidence="3" id="KW-0378">Hydrolase</keyword>
<feature type="domain" description="DNA2/NAM7 helicase helicase" evidence="7">
    <location>
        <begin position="875"/>
        <end position="934"/>
    </location>
</feature>
<evidence type="ECO:0000256" key="3">
    <source>
        <dbReference type="ARBA" id="ARBA00022801"/>
    </source>
</evidence>
<keyword evidence="10" id="KW-1185">Reference proteome</keyword>
<dbReference type="PATRIC" id="fig|762967.3.peg.1651"/>
<dbReference type="Pfam" id="PF13087">
    <property type="entry name" value="AAA_12"/>
    <property type="match status" value="1"/>
</dbReference>
<proteinExistence type="inferred from homology"/>